<dbReference type="PANTHER" id="PTHR43695">
    <property type="entry name" value="PUTATIVE (AFU_ORTHOLOGUE AFUA_2G17250)-RELATED"/>
    <property type="match status" value="1"/>
</dbReference>
<dbReference type="PROSITE" id="PS51318">
    <property type="entry name" value="TAT"/>
    <property type="match status" value="1"/>
</dbReference>
<dbReference type="InterPro" id="IPR006311">
    <property type="entry name" value="TAT_signal"/>
</dbReference>
<reference evidence="5 6" key="1">
    <citation type="submission" date="2019-03" db="EMBL/GenBank/DDBJ databases">
        <title>Genome Sequencing and Assembly of Various Microbes Isolated from Partially Reclaimed Soil and Acid Mine Drainage (AMD) Site.</title>
        <authorList>
            <person name="Steinbock B."/>
            <person name="Bechtold R."/>
            <person name="Sevigny J.L."/>
            <person name="Thomas D."/>
            <person name="Cuthill L.R."/>
            <person name="Aveiro Johannsen E.J."/>
            <person name="Thomas K."/>
            <person name="Ghosh A."/>
        </authorList>
    </citation>
    <scope>NUCLEOTIDE SEQUENCE [LARGE SCALE GENOMIC DNA]</scope>
    <source>
        <strain evidence="5 6">S-A1</strain>
    </source>
</reference>
<comment type="caution">
    <text evidence="5">The sequence shown here is derived from an EMBL/GenBank/DDBJ whole genome shotgun (WGS) entry which is preliminary data.</text>
</comment>
<dbReference type="AlphaFoldDB" id="A0A4V3B268"/>
<protein>
    <submittedName>
        <fullName evidence="5">Rhamnogalacturonan acetylesterase</fullName>
    </submittedName>
</protein>
<dbReference type="InterPro" id="IPR036514">
    <property type="entry name" value="SGNH_hydro_sf"/>
</dbReference>
<organism evidence="5 6">
    <name type="scientific">Arthrobacter nitrophenolicus</name>
    <dbReference type="NCBI Taxonomy" id="683150"/>
    <lineage>
        <taxon>Bacteria</taxon>
        <taxon>Bacillati</taxon>
        <taxon>Actinomycetota</taxon>
        <taxon>Actinomycetes</taxon>
        <taxon>Micrococcales</taxon>
        <taxon>Micrococcaceae</taxon>
        <taxon>Arthrobacter</taxon>
    </lineage>
</organism>
<evidence type="ECO:0000256" key="1">
    <source>
        <dbReference type="ARBA" id="ARBA00008668"/>
    </source>
</evidence>
<feature type="signal peptide" evidence="3">
    <location>
        <begin position="1"/>
        <end position="30"/>
    </location>
</feature>
<dbReference type="PANTHER" id="PTHR43695:SF1">
    <property type="entry name" value="RHAMNOGALACTURONAN ACETYLESTERASE"/>
    <property type="match status" value="1"/>
</dbReference>
<name>A0A4V3B268_9MICC</name>
<evidence type="ECO:0000256" key="2">
    <source>
        <dbReference type="ARBA" id="ARBA00022801"/>
    </source>
</evidence>
<dbReference type="InterPro" id="IPR037459">
    <property type="entry name" value="RhgT-like"/>
</dbReference>
<evidence type="ECO:0000313" key="6">
    <source>
        <dbReference type="Proteomes" id="UP000294621"/>
    </source>
</evidence>
<comment type="similarity">
    <text evidence="1">Belongs to the 'GDSL' lipolytic enzyme family.</text>
</comment>
<sequence length="277" mass="30356">MAELTNVSRRSALIALGTASLSMAVAPAFAANPDAPVEKTIYIAGDSTAAPKRLGVAPEVGWGMGMPYYVTPRIAVQNHARSGRSSKSFVDEGRLATIWATIKPGDVLVAQFGHNDQKSQDSTLYTEPWTTYQDYLRLYIDGARSRGAIPVLATSAERRRFDRDGNAYQSHGEYPDAMRALAASAGVPLIDVHAQSFALWQQLGPEETKKYFLYTDDGRRDNTHFNAPGAAAIARMVANGLLATTVLDPGYVRRLDEDIPVSWFSWPEKTLDYEPTL</sequence>
<evidence type="ECO:0000313" key="5">
    <source>
        <dbReference type="EMBL" id="TDL39698.1"/>
    </source>
</evidence>
<gene>
    <name evidence="5" type="ORF">E2R57_04265</name>
</gene>
<dbReference type="OrthoDB" id="9802318at2"/>
<dbReference type="EMBL" id="SMZQ01000002">
    <property type="protein sequence ID" value="TDL39698.1"/>
    <property type="molecule type" value="Genomic_DNA"/>
</dbReference>
<dbReference type="Proteomes" id="UP000294621">
    <property type="component" value="Unassembled WGS sequence"/>
</dbReference>
<evidence type="ECO:0000259" key="4">
    <source>
        <dbReference type="Pfam" id="PF13472"/>
    </source>
</evidence>
<dbReference type="Pfam" id="PF13472">
    <property type="entry name" value="Lipase_GDSL_2"/>
    <property type="match status" value="1"/>
</dbReference>
<evidence type="ECO:0000256" key="3">
    <source>
        <dbReference type="SAM" id="SignalP"/>
    </source>
</evidence>
<keyword evidence="3" id="KW-0732">Signal</keyword>
<dbReference type="SUPFAM" id="SSF52266">
    <property type="entry name" value="SGNH hydrolase"/>
    <property type="match status" value="1"/>
</dbReference>
<accession>A0A4V3B268</accession>
<dbReference type="CDD" id="cd01821">
    <property type="entry name" value="Rhamnogalacturan_acetylesterase_like"/>
    <property type="match status" value="1"/>
</dbReference>
<dbReference type="InterPro" id="IPR013830">
    <property type="entry name" value="SGNH_hydro"/>
</dbReference>
<feature type="chain" id="PRO_5020812435" evidence="3">
    <location>
        <begin position="31"/>
        <end position="277"/>
    </location>
</feature>
<dbReference type="Gene3D" id="3.40.50.1110">
    <property type="entry name" value="SGNH hydrolase"/>
    <property type="match status" value="1"/>
</dbReference>
<dbReference type="GO" id="GO:0016787">
    <property type="term" value="F:hydrolase activity"/>
    <property type="evidence" value="ECO:0007669"/>
    <property type="project" value="UniProtKB-KW"/>
</dbReference>
<keyword evidence="2" id="KW-0378">Hydrolase</keyword>
<proteinExistence type="inferred from homology"/>
<feature type="domain" description="SGNH hydrolase-type esterase" evidence="4">
    <location>
        <begin position="45"/>
        <end position="231"/>
    </location>
</feature>